<evidence type="ECO:0000256" key="1">
    <source>
        <dbReference type="SAM" id="SignalP"/>
    </source>
</evidence>
<evidence type="ECO:0000313" key="2">
    <source>
        <dbReference type="EMBL" id="KXS95951.1"/>
    </source>
</evidence>
<comment type="caution">
    <text evidence="2">The sequence shown here is derived from an EMBL/GenBank/DDBJ whole genome shotgun (WGS) entry which is preliminary data.</text>
</comment>
<feature type="signal peptide" evidence="1">
    <location>
        <begin position="1"/>
        <end position="19"/>
    </location>
</feature>
<feature type="chain" id="PRO_5007296926" description="Ecp2 effector protein domain-containing protein" evidence="1">
    <location>
        <begin position="20"/>
        <end position="182"/>
    </location>
</feature>
<reference evidence="2 3" key="1">
    <citation type="submission" date="2015-07" db="EMBL/GenBank/DDBJ databases">
        <title>Comparative genomics of the Sigatoka disease complex on banana suggests a link between parallel evolutionary changes in Pseudocercospora fijiensis and Pseudocercospora eumusae and increased virulence on the banana host.</title>
        <authorList>
            <person name="Chang T.-C."/>
            <person name="Salvucci A."/>
            <person name="Crous P.W."/>
            <person name="Stergiopoulos I."/>
        </authorList>
    </citation>
    <scope>NUCLEOTIDE SEQUENCE [LARGE SCALE GENOMIC DNA]</scope>
    <source>
        <strain evidence="2 3">CBS 116634</strain>
    </source>
</reference>
<dbReference type="Proteomes" id="UP000073492">
    <property type="component" value="Unassembled WGS sequence"/>
</dbReference>
<evidence type="ECO:0000313" key="3">
    <source>
        <dbReference type="Proteomes" id="UP000073492"/>
    </source>
</evidence>
<organism evidence="2 3">
    <name type="scientific">Pseudocercospora musae</name>
    <dbReference type="NCBI Taxonomy" id="113226"/>
    <lineage>
        <taxon>Eukaryota</taxon>
        <taxon>Fungi</taxon>
        <taxon>Dikarya</taxon>
        <taxon>Ascomycota</taxon>
        <taxon>Pezizomycotina</taxon>
        <taxon>Dothideomycetes</taxon>
        <taxon>Dothideomycetidae</taxon>
        <taxon>Mycosphaerellales</taxon>
        <taxon>Mycosphaerellaceae</taxon>
        <taxon>Pseudocercospora</taxon>
    </lineage>
</organism>
<name>A0A139H0M1_9PEZI</name>
<proteinExistence type="predicted"/>
<sequence length="182" mass="20229">MHSLHHLMLLLGLTPLAHCLDIQMFSGPGCTDASWKVSNLPAHFCLQTLPIIYSSPEMSAEFFGVEPWVLVYAYNGTAGSGPCDYKNVKKTFSATGGLVPCFDSFQYAAFVWDYYDPNLGNRETQEMKCEGVKGPDSITLVDGTEIDLIGMEDEERDELWELAVKGKVKGDLPAKFADFMRE</sequence>
<evidence type="ECO:0008006" key="4">
    <source>
        <dbReference type="Google" id="ProtNLM"/>
    </source>
</evidence>
<dbReference type="AlphaFoldDB" id="A0A139H0M1"/>
<gene>
    <name evidence="2" type="ORF">AC579_1746</name>
</gene>
<keyword evidence="3" id="KW-1185">Reference proteome</keyword>
<accession>A0A139H0M1</accession>
<keyword evidence="1" id="KW-0732">Signal</keyword>
<protein>
    <recommendedName>
        <fullName evidence="4">Ecp2 effector protein domain-containing protein</fullName>
    </recommendedName>
</protein>
<dbReference type="OrthoDB" id="10383134at2759"/>
<dbReference type="EMBL" id="LFZO01000856">
    <property type="protein sequence ID" value="KXS95951.1"/>
    <property type="molecule type" value="Genomic_DNA"/>
</dbReference>